<comment type="caution">
    <text evidence="3">The sequence shown here is derived from an EMBL/GenBank/DDBJ whole genome shotgun (WGS) entry which is preliminary data.</text>
</comment>
<feature type="compositionally biased region" description="Basic and acidic residues" evidence="1">
    <location>
        <begin position="97"/>
        <end position="111"/>
    </location>
</feature>
<dbReference type="AlphaFoldDB" id="A0A537L6N4"/>
<evidence type="ECO:0000256" key="1">
    <source>
        <dbReference type="SAM" id="MobiDB-lite"/>
    </source>
</evidence>
<dbReference type="Proteomes" id="UP000319353">
    <property type="component" value="Unassembled WGS sequence"/>
</dbReference>
<proteinExistence type="predicted"/>
<gene>
    <name evidence="3" type="ORF">E6H01_05010</name>
</gene>
<protein>
    <recommendedName>
        <fullName evidence="2">B3/B4 tRNA-binding domain-containing protein</fullName>
    </recommendedName>
</protein>
<dbReference type="InterPro" id="IPR020825">
    <property type="entry name" value="Phe-tRNA_synthase-like_B3/B4"/>
</dbReference>
<reference evidence="3 4" key="1">
    <citation type="journal article" date="2019" name="Nat. Microbiol.">
        <title>Mediterranean grassland soil C-N compound turnover is dependent on rainfall and depth, and is mediated by genomically divergent microorganisms.</title>
        <authorList>
            <person name="Diamond S."/>
            <person name="Andeer P.F."/>
            <person name="Li Z."/>
            <person name="Crits-Christoph A."/>
            <person name="Burstein D."/>
            <person name="Anantharaman K."/>
            <person name="Lane K.R."/>
            <person name="Thomas B.C."/>
            <person name="Pan C."/>
            <person name="Northen T.R."/>
            <person name="Banfield J.F."/>
        </authorList>
    </citation>
    <scope>NUCLEOTIDE SEQUENCE [LARGE SCALE GENOMIC DNA]</scope>
    <source>
        <strain evidence="3">NP_4</strain>
    </source>
</reference>
<feature type="domain" description="B3/B4 tRNA-binding" evidence="2">
    <location>
        <begin position="174"/>
        <end position="324"/>
    </location>
</feature>
<dbReference type="InterPro" id="IPR005146">
    <property type="entry name" value="B3/B4_tRNA-bd"/>
</dbReference>
<dbReference type="SMART" id="SM00873">
    <property type="entry name" value="B3_4"/>
    <property type="match status" value="1"/>
</dbReference>
<dbReference type="SUPFAM" id="SSF56037">
    <property type="entry name" value="PheT/TilS domain"/>
    <property type="match status" value="1"/>
</dbReference>
<evidence type="ECO:0000313" key="3">
    <source>
        <dbReference type="EMBL" id="TMJ03653.1"/>
    </source>
</evidence>
<sequence length="336" mass="36165">MSRSPHTMRRVNCGLSGSASSSSKRLCTTDFMMIPSLGRHRLARRLAASTTKPLPGAWVEKPGLAAVAPPPRRTPSVSLVGEDYPAQAGLADAAKSPAREGRGSAQPKGEELTGRRMIEIDSGLREVVCLGVVRADGVAVAREAPDVWAEIERLAASLRTRYTGKAPGEIPELQPARELYRRTGEDPTKLRPSSEALLRRVLGGRALSRINSLVDTCNLCSLEFLLPIGLYDADRIEGPVTARLGVEGQGYDSLGKGFYSVTDRLALFDARGPFGSPTNDSRRTAIDETTRRCVMIIFGPGSYSAARLRAHVQAADARLRAFAQTTRVETAVLGGR</sequence>
<name>A0A537L6N4_9BACT</name>
<feature type="region of interest" description="Disordered" evidence="1">
    <location>
        <begin position="1"/>
        <end position="23"/>
    </location>
</feature>
<dbReference type="GO" id="GO:0003723">
    <property type="term" value="F:RNA binding"/>
    <property type="evidence" value="ECO:0007669"/>
    <property type="project" value="InterPro"/>
</dbReference>
<feature type="region of interest" description="Disordered" evidence="1">
    <location>
        <begin position="91"/>
        <end position="111"/>
    </location>
</feature>
<dbReference type="Gene3D" id="3.50.40.10">
    <property type="entry name" value="Phenylalanyl-trna Synthetase, Chain B, domain 3"/>
    <property type="match status" value="1"/>
</dbReference>
<organism evidence="3 4">
    <name type="scientific">Candidatus Segetimicrobium genomatis</name>
    <dbReference type="NCBI Taxonomy" id="2569760"/>
    <lineage>
        <taxon>Bacteria</taxon>
        <taxon>Bacillati</taxon>
        <taxon>Candidatus Sysuimicrobiota</taxon>
        <taxon>Candidatus Sysuimicrobiia</taxon>
        <taxon>Candidatus Sysuimicrobiales</taxon>
        <taxon>Candidatus Segetimicrobiaceae</taxon>
        <taxon>Candidatus Segetimicrobium</taxon>
    </lineage>
</organism>
<dbReference type="GO" id="GO:0004826">
    <property type="term" value="F:phenylalanine-tRNA ligase activity"/>
    <property type="evidence" value="ECO:0007669"/>
    <property type="project" value="InterPro"/>
</dbReference>
<dbReference type="EMBL" id="VBAL01000058">
    <property type="protein sequence ID" value="TMJ03653.1"/>
    <property type="molecule type" value="Genomic_DNA"/>
</dbReference>
<evidence type="ECO:0000313" key="4">
    <source>
        <dbReference type="Proteomes" id="UP000319353"/>
    </source>
</evidence>
<evidence type="ECO:0000259" key="2">
    <source>
        <dbReference type="SMART" id="SM00873"/>
    </source>
</evidence>
<dbReference type="PANTHER" id="PTHR39209:SF2">
    <property type="entry name" value="CYTOPLASMIC PROTEIN"/>
    <property type="match status" value="1"/>
</dbReference>
<accession>A0A537L6N4</accession>
<dbReference type="Pfam" id="PF03483">
    <property type="entry name" value="B3_4"/>
    <property type="match status" value="1"/>
</dbReference>
<dbReference type="PANTHER" id="PTHR39209">
    <property type="match status" value="1"/>
</dbReference>